<name>A0ABX6N1I9_9BURK</name>
<reference evidence="1 2" key="1">
    <citation type="submission" date="2020-05" db="EMBL/GenBank/DDBJ databases">
        <title>Compete genome of Limnobacter sp. SAORIC-580.</title>
        <authorList>
            <person name="Song J."/>
            <person name="Cho J.-C."/>
        </authorList>
    </citation>
    <scope>NUCLEOTIDE SEQUENCE [LARGE SCALE GENOMIC DNA]</scope>
    <source>
        <strain evidence="1 2">SAORIC-580</strain>
    </source>
</reference>
<accession>A0ABX6N1I9</accession>
<sequence length="466" mass="49794">MFAMSFPPALPPSIRRRNLLKTFLYGASASALPWMAGCGSSDNPSGSSSGRLGASETNRFGGTALNNNQFRFRNISPLGDPDANGVRTAAGFSTRVVAISNLPPVSGATPWHIFNDGGGVVPREDGGWIYCSNSEIPGFGTLGFTVPELAPVGNLLETFSPGLGGASALVFGPDGTIEDSYRILQNTTFNCAGVITPWKTWLSCEEIPTGLVWECDPFGIQAARPLPALGLFSHEAVAIDSERRVFYMTEDMPDGRFYRWVPTAGDWPAGAPRANMNQGLLQVLKVEGDVANALNGPVRYSWVNAANPNAPQTENRLPDTAVFDGGEGVWYQNDRVFFATKGDDRLWMLNTTAQTIEVVYDMATATAPNNILSGVDNITMTPFGEVLVAEDGGSMQVVVVYPDGKLVPLLQIVGQDQSEIAGIAFSPDGKRMYFTSDRGGPNGQGGYGLGLGMLYELMIPDTLPNA</sequence>
<dbReference type="Proteomes" id="UP000501130">
    <property type="component" value="Chromosome"/>
</dbReference>
<dbReference type="EMBL" id="CP053084">
    <property type="protein sequence ID" value="QJR28244.1"/>
    <property type="molecule type" value="Genomic_DNA"/>
</dbReference>
<dbReference type="Pfam" id="PF05787">
    <property type="entry name" value="PhoX"/>
    <property type="match status" value="1"/>
</dbReference>
<gene>
    <name evidence="1" type="ORF">HKT17_00245</name>
</gene>
<dbReference type="Pfam" id="PF07676">
    <property type="entry name" value="PD40"/>
    <property type="match status" value="1"/>
</dbReference>
<dbReference type="PANTHER" id="PTHR35399">
    <property type="entry name" value="SLR8030 PROTEIN"/>
    <property type="match status" value="1"/>
</dbReference>
<evidence type="ECO:0000313" key="1">
    <source>
        <dbReference type="EMBL" id="QJR28244.1"/>
    </source>
</evidence>
<protein>
    <submittedName>
        <fullName evidence="1">DUF839 domain-containing protein</fullName>
    </submittedName>
</protein>
<dbReference type="Gene3D" id="2.130.10.10">
    <property type="entry name" value="YVTN repeat-like/Quinoprotein amine dehydrogenase"/>
    <property type="match status" value="1"/>
</dbReference>
<dbReference type="InterPro" id="IPR015943">
    <property type="entry name" value="WD40/YVTN_repeat-like_dom_sf"/>
</dbReference>
<evidence type="ECO:0000313" key="2">
    <source>
        <dbReference type="Proteomes" id="UP000501130"/>
    </source>
</evidence>
<dbReference type="InterPro" id="IPR011659">
    <property type="entry name" value="WD40"/>
</dbReference>
<dbReference type="PANTHER" id="PTHR35399:SF4">
    <property type="entry name" value="MEMBRANE PROTEIN"/>
    <property type="match status" value="1"/>
</dbReference>
<proteinExistence type="predicted"/>
<organism evidence="1 2">
    <name type="scientific">Limnobacter profundi</name>
    <dbReference type="NCBI Taxonomy" id="2732163"/>
    <lineage>
        <taxon>Bacteria</taxon>
        <taxon>Pseudomonadati</taxon>
        <taxon>Pseudomonadota</taxon>
        <taxon>Betaproteobacteria</taxon>
        <taxon>Burkholderiales</taxon>
        <taxon>Burkholderiaceae</taxon>
        <taxon>Limnobacter</taxon>
    </lineage>
</organism>
<keyword evidence="2" id="KW-1185">Reference proteome</keyword>
<dbReference type="SUPFAM" id="SSF63825">
    <property type="entry name" value="YWTD domain"/>
    <property type="match status" value="1"/>
</dbReference>
<dbReference type="InterPro" id="IPR008557">
    <property type="entry name" value="PhoX"/>
</dbReference>